<dbReference type="PROSITE" id="PS50835">
    <property type="entry name" value="IG_LIKE"/>
    <property type="match status" value="1"/>
</dbReference>
<accession>A0A3M7RK06</accession>
<dbReference type="SMART" id="SM00409">
    <property type="entry name" value="IG"/>
    <property type="match status" value="2"/>
</dbReference>
<dbReference type="Gene3D" id="2.60.40.10">
    <property type="entry name" value="Immunoglobulins"/>
    <property type="match status" value="2"/>
</dbReference>
<evidence type="ECO:0000256" key="3">
    <source>
        <dbReference type="ARBA" id="ARBA00023157"/>
    </source>
</evidence>
<evidence type="ECO:0000256" key="6">
    <source>
        <dbReference type="SAM" id="MobiDB-lite"/>
    </source>
</evidence>
<dbReference type="InterPro" id="IPR007110">
    <property type="entry name" value="Ig-like_dom"/>
</dbReference>
<dbReference type="GO" id="GO:0050839">
    <property type="term" value="F:cell adhesion molecule binding"/>
    <property type="evidence" value="ECO:0007669"/>
    <property type="project" value="TreeGrafter"/>
</dbReference>
<dbReference type="InterPro" id="IPR036179">
    <property type="entry name" value="Ig-like_dom_sf"/>
</dbReference>
<keyword evidence="3" id="KW-1015">Disulfide bond</keyword>
<evidence type="ECO:0000313" key="10">
    <source>
        <dbReference type="Proteomes" id="UP000276133"/>
    </source>
</evidence>
<dbReference type="OrthoDB" id="10006996at2759"/>
<name>A0A3M7RK06_BRAPC</name>
<evidence type="ECO:0000256" key="5">
    <source>
        <dbReference type="ARBA" id="ARBA00023319"/>
    </source>
</evidence>
<organism evidence="9 10">
    <name type="scientific">Brachionus plicatilis</name>
    <name type="common">Marine rotifer</name>
    <name type="synonym">Brachionus muelleri</name>
    <dbReference type="NCBI Taxonomy" id="10195"/>
    <lineage>
        <taxon>Eukaryota</taxon>
        <taxon>Metazoa</taxon>
        <taxon>Spiralia</taxon>
        <taxon>Gnathifera</taxon>
        <taxon>Rotifera</taxon>
        <taxon>Eurotatoria</taxon>
        <taxon>Monogononta</taxon>
        <taxon>Pseudotrocha</taxon>
        <taxon>Ploima</taxon>
        <taxon>Brachionidae</taxon>
        <taxon>Brachionus</taxon>
    </lineage>
</organism>
<protein>
    <recommendedName>
        <fullName evidence="8">Ig-like domain-containing protein</fullName>
    </recommendedName>
</protein>
<reference evidence="9 10" key="1">
    <citation type="journal article" date="2018" name="Sci. Rep.">
        <title>Genomic signatures of local adaptation to the degree of environmental predictability in rotifers.</title>
        <authorList>
            <person name="Franch-Gras L."/>
            <person name="Hahn C."/>
            <person name="Garcia-Roger E.M."/>
            <person name="Carmona M.J."/>
            <person name="Serra M."/>
            <person name="Gomez A."/>
        </authorList>
    </citation>
    <scope>NUCLEOTIDE SEQUENCE [LARGE SCALE GENOMIC DNA]</scope>
    <source>
        <strain evidence="9">HYR1</strain>
    </source>
</reference>
<dbReference type="GO" id="GO:0005886">
    <property type="term" value="C:plasma membrane"/>
    <property type="evidence" value="ECO:0007669"/>
    <property type="project" value="TreeGrafter"/>
</dbReference>
<keyword evidence="4" id="KW-0325">Glycoprotein</keyword>
<dbReference type="GO" id="GO:0005911">
    <property type="term" value="C:cell-cell junction"/>
    <property type="evidence" value="ECO:0007669"/>
    <property type="project" value="TreeGrafter"/>
</dbReference>
<feature type="compositionally biased region" description="Low complexity" evidence="6">
    <location>
        <begin position="814"/>
        <end position="836"/>
    </location>
</feature>
<comment type="caution">
    <text evidence="9">The sequence shown here is derived from an EMBL/GenBank/DDBJ whole genome shotgun (WGS) entry which is preliminary data.</text>
</comment>
<dbReference type="InterPro" id="IPR013162">
    <property type="entry name" value="CD80_C2-set"/>
</dbReference>
<dbReference type="STRING" id="10195.A0A3M7RK06"/>
<evidence type="ECO:0000256" key="4">
    <source>
        <dbReference type="ARBA" id="ARBA00023180"/>
    </source>
</evidence>
<feature type="compositionally biased region" description="Low complexity" evidence="6">
    <location>
        <begin position="724"/>
        <end position="741"/>
    </location>
</feature>
<dbReference type="InterPro" id="IPR051275">
    <property type="entry name" value="Cell_adhesion_signaling"/>
</dbReference>
<evidence type="ECO:0000259" key="8">
    <source>
        <dbReference type="PROSITE" id="PS50835"/>
    </source>
</evidence>
<dbReference type="SUPFAM" id="SSF48726">
    <property type="entry name" value="Immunoglobulin"/>
    <property type="match status" value="3"/>
</dbReference>
<dbReference type="PANTHER" id="PTHR11640">
    <property type="entry name" value="NEPHRIN"/>
    <property type="match status" value="1"/>
</dbReference>
<feature type="region of interest" description="Disordered" evidence="6">
    <location>
        <begin position="706"/>
        <end position="748"/>
    </location>
</feature>
<dbReference type="InterPro" id="IPR003599">
    <property type="entry name" value="Ig_sub"/>
</dbReference>
<feature type="domain" description="Ig-like" evidence="8">
    <location>
        <begin position="187"/>
        <end position="314"/>
    </location>
</feature>
<proteinExistence type="predicted"/>
<dbReference type="PANTHER" id="PTHR11640:SF31">
    <property type="entry name" value="IRREGULAR CHIASM C-ROUGHEST PROTEIN-RELATED"/>
    <property type="match status" value="1"/>
</dbReference>
<dbReference type="InterPro" id="IPR013783">
    <property type="entry name" value="Ig-like_fold"/>
</dbReference>
<dbReference type="Proteomes" id="UP000276133">
    <property type="component" value="Unassembled WGS sequence"/>
</dbReference>
<feature type="region of interest" description="Disordered" evidence="6">
    <location>
        <begin position="814"/>
        <end position="837"/>
    </location>
</feature>
<feature type="chain" id="PRO_5018113964" description="Ig-like domain-containing protein" evidence="7">
    <location>
        <begin position="20"/>
        <end position="954"/>
    </location>
</feature>
<keyword evidence="2" id="KW-0472">Membrane</keyword>
<dbReference type="GO" id="GO:0098609">
    <property type="term" value="P:cell-cell adhesion"/>
    <property type="evidence" value="ECO:0007669"/>
    <property type="project" value="TreeGrafter"/>
</dbReference>
<feature type="compositionally biased region" description="Polar residues" evidence="6">
    <location>
        <begin position="706"/>
        <end position="723"/>
    </location>
</feature>
<dbReference type="EMBL" id="REGN01003213">
    <property type="protein sequence ID" value="RNA23809.1"/>
    <property type="molecule type" value="Genomic_DNA"/>
</dbReference>
<comment type="subcellular location">
    <subcellularLocation>
        <location evidence="1">Membrane</location>
        <topology evidence="1">Single-pass type I membrane protein</topology>
    </subcellularLocation>
</comment>
<evidence type="ECO:0000313" key="9">
    <source>
        <dbReference type="EMBL" id="RNA23809.1"/>
    </source>
</evidence>
<evidence type="ECO:0000256" key="1">
    <source>
        <dbReference type="ARBA" id="ARBA00004479"/>
    </source>
</evidence>
<sequence length="954" mass="107804">MSPTINTIILFVLFSNVNAHSQRSVNTQSSNLQPKIQYELYKALVGETVRLECPQPNPTWFFRRFSDSSSSNNVEDIIVTRHGIINSDYKYKIMCHMTLKHKVILINNIDFGEEGLYTCLYTLPPNTNSKTNSLDDMLTNPVQFRYVFNVTVYTLLSGLKMNYVPDSLANVAKNSHDFNIKKIVNQPTELIENLLTVREGNQFSLTCIVDSSKPAADIQFLIKNKNTGALKNEILSLNNNHFSSYLTLSPSTQAPKLSSLINEESNYSRNNDHTFKTVHLAHLKANREDNGKTFACVAENGFSNQKWEIKKTLNVLYAPVCKDPPNFVYYVGINQTVNVECRILNANPSRISYDWNLENIKKPSRYKQSEHYDLVNDNNFVLKRSYFATKPIFNLKRDAISFQNDDFKSRFKWRPTDSTQFGKISCKATNDIATTQCNYEIKLGGVPNPPTDCAYTLKNSSAIISCIVGFHQGDPDIYCYLLKKSENEVYKEHTRNRESCSFIVNDVNLNKLNEFWIYSSNKYGHNKDLGFHLSIGQEAKHNESVSDHEPYNKANLHGIKGKQVNSTKLIKGVKIGQNYSNENEVTDKYSKIDLPHDYLVERKNASLVYEKSEMDYEKRKRESNYEKKSITMNKKKPKLIETNIKKSISFLDDMNHTTINKEPKSTANLCHATFDAQNNVQNNVQISMSSMNETNTNNGSKMVTFSQQRSSLNKGLNTNSENHTNTTVSTSISGSSDSAESPNSYLSNDSDCADSASLFRHKLTVSDQSFNQTNIFLQNSKFNRMSTFSQSNSKVFRSPRHFIEATPQALVSSASASSSSSSSSTSHNQQSTVSNSQDYSAKLSDSFEAKFLNKLCEDIEVSLNVDCADDYSVNDFSGDYSFDNGTKTPIYSSVAGRQYSMAQKLTQKMSDKTKSNETNIALKNNKSIVCQSSSEFNSIEKPKNLNKNNLGVLV</sequence>
<keyword evidence="10" id="KW-1185">Reference proteome</keyword>
<evidence type="ECO:0000256" key="7">
    <source>
        <dbReference type="SAM" id="SignalP"/>
    </source>
</evidence>
<gene>
    <name evidence="9" type="ORF">BpHYR1_036191</name>
</gene>
<evidence type="ECO:0000256" key="2">
    <source>
        <dbReference type="ARBA" id="ARBA00023136"/>
    </source>
</evidence>
<dbReference type="Pfam" id="PF08205">
    <property type="entry name" value="C2-set_2"/>
    <property type="match status" value="1"/>
</dbReference>
<feature type="signal peptide" evidence="7">
    <location>
        <begin position="1"/>
        <end position="19"/>
    </location>
</feature>
<dbReference type="AlphaFoldDB" id="A0A3M7RK06"/>
<keyword evidence="5" id="KW-0393">Immunoglobulin domain</keyword>
<keyword evidence="7" id="KW-0732">Signal</keyword>